<dbReference type="Pfam" id="PF01544">
    <property type="entry name" value="CorA"/>
    <property type="match status" value="1"/>
</dbReference>
<dbReference type="GO" id="GO:0016020">
    <property type="term" value="C:membrane"/>
    <property type="evidence" value="ECO:0007669"/>
    <property type="project" value="UniProtKB-SubCell"/>
</dbReference>
<dbReference type="GO" id="GO:0046873">
    <property type="term" value="F:metal ion transmembrane transporter activity"/>
    <property type="evidence" value="ECO:0007669"/>
    <property type="project" value="InterPro"/>
</dbReference>
<evidence type="ECO:0000256" key="2">
    <source>
        <dbReference type="ARBA" id="ARBA00022692"/>
    </source>
</evidence>
<evidence type="ECO:0000256" key="5">
    <source>
        <dbReference type="SAM" id="MobiDB-lite"/>
    </source>
</evidence>
<keyword evidence="4 6" id="KW-0472">Membrane</keyword>
<feature type="transmembrane region" description="Helical" evidence="6">
    <location>
        <begin position="530"/>
        <end position="554"/>
    </location>
</feature>
<reference evidence="7" key="1">
    <citation type="journal article" date="2020" name="BMC Genomics">
        <title>Correction to: Identification and distribution of gene clusters required for synthesis of sphingolipid metabolism inhibitors in diverse species of the filamentous fungus Fusarium.</title>
        <authorList>
            <person name="Kim H.S."/>
            <person name="Lohmar J.M."/>
            <person name="Busman M."/>
            <person name="Brown D.W."/>
            <person name="Naumann T.A."/>
            <person name="Divon H.H."/>
            <person name="Lysoe E."/>
            <person name="Uhlig S."/>
            <person name="Proctor R.H."/>
        </authorList>
    </citation>
    <scope>NUCLEOTIDE SEQUENCE</scope>
    <source>
        <strain evidence="7">NRRL 20472</strain>
    </source>
</reference>
<dbReference type="InterPro" id="IPR002523">
    <property type="entry name" value="MgTranspt_CorA/ZnTranspt_ZntB"/>
</dbReference>
<protein>
    <submittedName>
        <fullName evidence="7">Uncharacterized protein</fullName>
    </submittedName>
</protein>
<proteinExistence type="predicted"/>
<keyword evidence="3 6" id="KW-1133">Transmembrane helix</keyword>
<evidence type="ECO:0000256" key="4">
    <source>
        <dbReference type="ARBA" id="ARBA00023136"/>
    </source>
</evidence>
<sequence length="577" mass="65073">MASQTAFPMMKLTRTPILAESNEPRAQLQDQPSSPPLDTQLEEPHNSTHLTKDQYRCRIFEHAGILCNKTLFPGHEFEGLAGFLSRAKSAAPTSSRSSSTLPPPGQDFAIAYEWDGTKQTPEIKWITRPLPPLPAHRDSPSGTILFLTGHQTADWILEIGSFYHIDPEFFRRHLDFLQSSNRSSVTQASQMPSFRKNILNFFVPSVGKHDKSSSRDLSIERSRASDDMRLYLKSLRDRDTDLWPCGTPFVRTFALHSLEEFSIQQAATITLCEGDSRSNWVCLVWLDSGHNLLRGRKGPWMGEDGGQSIAFDPVSLYKPYVSLRKHWSDSVAYPGTLPQSLGTLPYAYGKTIKPSTARNDPFYALNELFTFATTSELHFLNSIEDKITMNTQVSLHKTKDPMKNHADLSYLSRIVGEHVENLSSMLSFVESRVYSRWPRDSGNHAESAAIWLQNDIQYVLNKATALQSKCDREMDIIMTQSALEEARLSVSQNRRVLKLTILASLFAPLAFTTSLFGMNFVEPSAEKGSWLVIVIAIPLVILAITIVTWDQLYIQTLASRISQKFHSTPHTKRNYGI</sequence>
<evidence type="ECO:0000313" key="8">
    <source>
        <dbReference type="Proteomes" id="UP000622797"/>
    </source>
</evidence>
<evidence type="ECO:0000256" key="6">
    <source>
        <dbReference type="SAM" id="Phobius"/>
    </source>
</evidence>
<keyword evidence="8" id="KW-1185">Reference proteome</keyword>
<dbReference type="OrthoDB" id="3231000at2759"/>
<evidence type="ECO:0000313" key="7">
    <source>
        <dbReference type="EMBL" id="KAF4964200.1"/>
    </source>
</evidence>
<feature type="region of interest" description="Disordered" evidence="5">
    <location>
        <begin position="18"/>
        <end position="49"/>
    </location>
</feature>
<organism evidence="7 8">
    <name type="scientific">Fusarium sarcochroum</name>
    <dbReference type="NCBI Taxonomy" id="1208366"/>
    <lineage>
        <taxon>Eukaryota</taxon>
        <taxon>Fungi</taxon>
        <taxon>Dikarya</taxon>
        <taxon>Ascomycota</taxon>
        <taxon>Pezizomycotina</taxon>
        <taxon>Sordariomycetes</taxon>
        <taxon>Hypocreomycetidae</taxon>
        <taxon>Hypocreales</taxon>
        <taxon>Nectriaceae</taxon>
        <taxon>Fusarium</taxon>
        <taxon>Fusarium lateritium species complex</taxon>
    </lineage>
</organism>
<comment type="subcellular location">
    <subcellularLocation>
        <location evidence="1">Membrane</location>
        <topology evidence="1">Multi-pass membrane protein</topology>
    </subcellularLocation>
</comment>
<dbReference type="Gene3D" id="1.20.58.340">
    <property type="entry name" value="Magnesium transport protein CorA, transmembrane region"/>
    <property type="match status" value="1"/>
</dbReference>
<dbReference type="AlphaFoldDB" id="A0A8H4TU96"/>
<reference evidence="7" key="2">
    <citation type="submission" date="2020-05" db="EMBL/GenBank/DDBJ databases">
        <authorList>
            <person name="Kim H.-S."/>
            <person name="Proctor R.H."/>
            <person name="Brown D.W."/>
        </authorList>
    </citation>
    <scope>NUCLEOTIDE SEQUENCE</scope>
    <source>
        <strain evidence="7">NRRL 20472</strain>
    </source>
</reference>
<comment type="caution">
    <text evidence="7">The sequence shown here is derived from an EMBL/GenBank/DDBJ whole genome shotgun (WGS) entry which is preliminary data.</text>
</comment>
<dbReference type="EMBL" id="JABEXW010000422">
    <property type="protein sequence ID" value="KAF4964200.1"/>
    <property type="molecule type" value="Genomic_DNA"/>
</dbReference>
<feature type="transmembrane region" description="Helical" evidence="6">
    <location>
        <begin position="496"/>
        <end position="518"/>
    </location>
</feature>
<accession>A0A8H4TU96</accession>
<dbReference type="SUPFAM" id="SSF144083">
    <property type="entry name" value="Magnesium transport protein CorA, transmembrane region"/>
    <property type="match status" value="1"/>
</dbReference>
<keyword evidence="2 6" id="KW-0812">Transmembrane</keyword>
<gene>
    <name evidence="7" type="ORF">FSARC_7834</name>
</gene>
<evidence type="ECO:0000256" key="1">
    <source>
        <dbReference type="ARBA" id="ARBA00004141"/>
    </source>
</evidence>
<dbReference type="Proteomes" id="UP000622797">
    <property type="component" value="Unassembled WGS sequence"/>
</dbReference>
<dbReference type="InterPro" id="IPR045863">
    <property type="entry name" value="CorA_TM1_TM2"/>
</dbReference>
<evidence type="ECO:0000256" key="3">
    <source>
        <dbReference type="ARBA" id="ARBA00022989"/>
    </source>
</evidence>
<name>A0A8H4TU96_9HYPO</name>